<dbReference type="InterPro" id="IPR009003">
    <property type="entry name" value="Peptidase_S1_PA"/>
</dbReference>
<evidence type="ECO:0000313" key="3">
    <source>
        <dbReference type="Proteomes" id="UP001380290"/>
    </source>
</evidence>
<dbReference type="Pfam" id="PF02342">
    <property type="entry name" value="TerD"/>
    <property type="match status" value="1"/>
</dbReference>
<dbReference type="CDD" id="cd06974">
    <property type="entry name" value="TerD_like"/>
    <property type="match status" value="1"/>
</dbReference>
<protein>
    <submittedName>
        <fullName evidence="2">Trypsin-like peptidase domain-containing protein</fullName>
    </submittedName>
</protein>
<sequence length="375" mass="39268">MLTPGANIALSSPKASWTLETSLHEAFGNSTAVALIPVDDKRSPKGSAALLHAEQSAWMRWSGDRSKIICDLQLDTLPAGSDRVLLVVYRYSNIGPIDQLGTLRVRLEGGASYDLDVSGNGESALIFGEFYLRAGQWKFRALAEGSAYGLSALGRRMGIEIDDAHPERAPSGGGNPRCSAATGTGFAVASGALLTCAHVIEGMSHIEINSFTGRHRAEPVMVDTTNDIALLRVEGVQLQPVRFASRGGSSLGDPVTAVGFPMAGFAGGGAHVTQGGVSALFGLRNDASLLQFTAAIQPGSSGSPLFDAGGRVVGMVTSTVPDAQNMNFAVKSHLLCAFLEACHIGIDHDDSNLTQTPAQIAKGVQPSLWKVEARN</sequence>
<comment type="caution">
    <text evidence="2">The sequence shown here is derived from an EMBL/GenBank/DDBJ whole genome shotgun (WGS) entry which is preliminary data.</text>
</comment>
<evidence type="ECO:0000313" key="2">
    <source>
        <dbReference type="EMBL" id="MEJ5865034.1"/>
    </source>
</evidence>
<dbReference type="InterPro" id="IPR003325">
    <property type="entry name" value="TerD"/>
</dbReference>
<dbReference type="EMBL" id="JBBHLC010000059">
    <property type="protein sequence ID" value="MEJ5865034.1"/>
    <property type="molecule type" value="Genomic_DNA"/>
</dbReference>
<accession>A0ABU8QWL1</accession>
<organism evidence="2 3">
    <name type="scientific">Pseudomonas farsensis</name>
    <dbReference type="NCBI Taxonomy" id="2745492"/>
    <lineage>
        <taxon>Bacteria</taxon>
        <taxon>Pseudomonadati</taxon>
        <taxon>Pseudomonadota</taxon>
        <taxon>Gammaproteobacteria</taxon>
        <taxon>Pseudomonadales</taxon>
        <taxon>Pseudomonadaceae</taxon>
        <taxon>Pseudomonas</taxon>
    </lineage>
</organism>
<dbReference type="InterPro" id="IPR001940">
    <property type="entry name" value="Peptidase_S1C"/>
</dbReference>
<gene>
    <name evidence="2" type="ORF">V7S98_17595</name>
</gene>
<feature type="domain" description="TerD" evidence="1">
    <location>
        <begin position="43"/>
        <end position="153"/>
    </location>
</feature>
<dbReference type="SUPFAM" id="SSF50494">
    <property type="entry name" value="Trypsin-like serine proteases"/>
    <property type="match status" value="1"/>
</dbReference>
<name>A0ABU8QWL1_9PSED</name>
<keyword evidence="3" id="KW-1185">Reference proteome</keyword>
<dbReference type="RefSeq" id="WP_339600077.1">
    <property type="nucleotide sequence ID" value="NZ_JBBHLC010000059.1"/>
</dbReference>
<dbReference type="Gene3D" id="2.60.60.30">
    <property type="entry name" value="sav2460 like domains"/>
    <property type="match status" value="1"/>
</dbReference>
<dbReference type="Proteomes" id="UP001380290">
    <property type="component" value="Unassembled WGS sequence"/>
</dbReference>
<dbReference type="PANTHER" id="PTHR43019:SF23">
    <property type="entry name" value="PROTEASE DO-LIKE 5, CHLOROPLASTIC"/>
    <property type="match status" value="1"/>
</dbReference>
<dbReference type="PRINTS" id="PR00834">
    <property type="entry name" value="PROTEASES2C"/>
</dbReference>
<dbReference type="PANTHER" id="PTHR43019">
    <property type="entry name" value="SERINE ENDOPROTEASE DEGS"/>
    <property type="match status" value="1"/>
</dbReference>
<dbReference type="Pfam" id="PF13365">
    <property type="entry name" value="Trypsin_2"/>
    <property type="match status" value="1"/>
</dbReference>
<evidence type="ECO:0000259" key="1">
    <source>
        <dbReference type="Pfam" id="PF02342"/>
    </source>
</evidence>
<proteinExistence type="predicted"/>
<reference evidence="2 3" key="1">
    <citation type="submission" date="2024-02" db="EMBL/GenBank/DDBJ databases">
        <title>Identification of pathogenicity and growth-promoting function of Pseudomonas putida variant.</title>
        <authorList>
            <person name="Sun J."/>
        </authorList>
    </citation>
    <scope>NUCLEOTIDE SEQUENCE [LARGE SCALE GENOMIC DNA]</scope>
    <source>
        <strain evidence="2 3">A03</strain>
    </source>
</reference>
<dbReference type="Gene3D" id="2.40.10.120">
    <property type="match status" value="1"/>
</dbReference>